<evidence type="ECO:0000313" key="4">
    <source>
        <dbReference type="Proteomes" id="UP000011713"/>
    </source>
</evidence>
<accession>M4C3Q6</accession>
<name>M4C3Q6_HYAAE</name>
<evidence type="ECO:0000313" key="3">
    <source>
        <dbReference type="EnsemblProtists" id="HpaP813724"/>
    </source>
</evidence>
<reference evidence="3" key="2">
    <citation type="submission" date="2015-06" db="UniProtKB">
        <authorList>
            <consortium name="EnsemblProtists"/>
        </authorList>
    </citation>
    <scope>IDENTIFICATION</scope>
    <source>
        <strain evidence="3">Emoy2</strain>
    </source>
</reference>
<proteinExistence type="predicted"/>
<organism evidence="3 4">
    <name type="scientific">Hyaloperonospora arabidopsidis (strain Emoy2)</name>
    <name type="common">Downy mildew agent</name>
    <name type="synonym">Peronospora arabidopsidis</name>
    <dbReference type="NCBI Taxonomy" id="559515"/>
    <lineage>
        <taxon>Eukaryota</taxon>
        <taxon>Sar</taxon>
        <taxon>Stramenopiles</taxon>
        <taxon>Oomycota</taxon>
        <taxon>Peronosporomycetes</taxon>
        <taxon>Peronosporales</taxon>
        <taxon>Peronosporaceae</taxon>
        <taxon>Hyaloperonospora</taxon>
    </lineage>
</organism>
<dbReference type="HOGENOM" id="CLU_592450_0_0_1"/>
<protein>
    <recommendedName>
        <fullName evidence="5">RxLR effector candidate protein</fullName>
    </recommendedName>
</protein>
<feature type="signal peptide" evidence="2">
    <location>
        <begin position="1"/>
        <end position="23"/>
    </location>
</feature>
<keyword evidence="4" id="KW-1185">Reference proteome</keyword>
<evidence type="ECO:0000256" key="1">
    <source>
        <dbReference type="SAM" id="MobiDB-lite"/>
    </source>
</evidence>
<evidence type="ECO:0008006" key="5">
    <source>
        <dbReference type="Google" id="ProtNLM"/>
    </source>
</evidence>
<reference evidence="4" key="1">
    <citation type="journal article" date="2010" name="Science">
        <title>Signatures of adaptation to obligate biotrophy in the Hyaloperonospora arabidopsidis genome.</title>
        <authorList>
            <person name="Baxter L."/>
            <person name="Tripathy S."/>
            <person name="Ishaque N."/>
            <person name="Boot N."/>
            <person name="Cabral A."/>
            <person name="Kemen E."/>
            <person name="Thines M."/>
            <person name="Ah-Fong A."/>
            <person name="Anderson R."/>
            <person name="Badejoko W."/>
            <person name="Bittner-Eddy P."/>
            <person name="Boore J.L."/>
            <person name="Chibucos M.C."/>
            <person name="Coates M."/>
            <person name="Dehal P."/>
            <person name="Delehaunty K."/>
            <person name="Dong S."/>
            <person name="Downton P."/>
            <person name="Dumas B."/>
            <person name="Fabro G."/>
            <person name="Fronick C."/>
            <person name="Fuerstenberg S.I."/>
            <person name="Fulton L."/>
            <person name="Gaulin E."/>
            <person name="Govers F."/>
            <person name="Hughes L."/>
            <person name="Humphray S."/>
            <person name="Jiang R.H."/>
            <person name="Judelson H."/>
            <person name="Kamoun S."/>
            <person name="Kyung K."/>
            <person name="Meijer H."/>
            <person name="Minx P."/>
            <person name="Morris P."/>
            <person name="Nelson J."/>
            <person name="Phuntumart V."/>
            <person name="Qutob D."/>
            <person name="Rehmany A."/>
            <person name="Rougon-Cardoso A."/>
            <person name="Ryden P."/>
            <person name="Torto-Alalibo T."/>
            <person name="Studholme D."/>
            <person name="Wang Y."/>
            <person name="Win J."/>
            <person name="Wood J."/>
            <person name="Clifton S.W."/>
            <person name="Rogers J."/>
            <person name="Van den Ackerveken G."/>
            <person name="Jones J.D."/>
            <person name="McDowell J.M."/>
            <person name="Beynon J."/>
            <person name="Tyler B.M."/>
        </authorList>
    </citation>
    <scope>NUCLEOTIDE SEQUENCE [LARGE SCALE GENOMIC DNA]</scope>
    <source>
        <strain evidence="4">Emoy2</strain>
    </source>
</reference>
<dbReference type="EMBL" id="JH598172">
    <property type="status" value="NOT_ANNOTATED_CDS"/>
    <property type="molecule type" value="Genomic_DNA"/>
</dbReference>
<evidence type="ECO:0000256" key="2">
    <source>
        <dbReference type="SAM" id="SignalP"/>
    </source>
</evidence>
<dbReference type="VEuPathDB" id="FungiDB:HpaG813724"/>
<dbReference type="AlphaFoldDB" id="M4C3Q6"/>
<feature type="region of interest" description="Disordered" evidence="1">
    <location>
        <begin position="97"/>
        <end position="119"/>
    </location>
</feature>
<dbReference type="EnsemblProtists" id="HpaT813724">
    <property type="protein sequence ID" value="HpaP813724"/>
    <property type="gene ID" value="HpaG813724"/>
</dbReference>
<feature type="chain" id="PRO_5004049702" description="RxLR effector candidate protein" evidence="2">
    <location>
        <begin position="24"/>
        <end position="462"/>
    </location>
</feature>
<keyword evidence="2" id="KW-0732">Signal</keyword>
<feature type="compositionally biased region" description="Basic and acidic residues" evidence="1">
    <location>
        <begin position="104"/>
        <end position="118"/>
    </location>
</feature>
<dbReference type="Proteomes" id="UP000011713">
    <property type="component" value="Unassembled WGS sequence"/>
</dbReference>
<dbReference type="InParanoid" id="M4C3Q6"/>
<sequence length="462" mass="52021">MRMPRLLFLIFFFVDGILLHVAALDDPSSNLTAPNVTELSKPHLPFVDVRKLDNHGGEERGAVLENVLEKMKQIITKSLGAACSPCHSGFAQARPSKVAPGHWSDVRSPHHSDLHQEQPSEVTQGHIPEEMFAMVQSQEDKIILWLYHAARFKEENSSKPFLVDEMQKLFLGLPSQKHEVYYANLFAEMGSNCLGDRAESMQKLRFCQLIVGYGMTPGDLERNLHPHGRLPTSLPQTDPLYGAYKAFALDFAAVHSPSTQKELEQYFLAGDRINADKYLATLENSVLDDPYPYVELTDDRRRAGHWLSVCRECFEGSVRDWVPVDTLTCPWLLEGMEISRYRHRHRLGNHDSLQLADGIYDVYDAVPSAQAAHTRATCLCHSLDAPANETMGEAGQEASSRMNGSRWSGSGISDAKSWLSSLLMENTLLFCLLVVFAGELSWFGHSCRQLLRLWFTFFRPVG</sequence>